<feature type="region of interest" description="Disordered" evidence="1">
    <location>
        <begin position="869"/>
        <end position="976"/>
    </location>
</feature>
<accession>A0ABQ8TB32</accession>
<evidence type="ECO:0000313" key="2">
    <source>
        <dbReference type="EMBL" id="KAJ4443743.1"/>
    </source>
</evidence>
<reference evidence="2 3" key="1">
    <citation type="journal article" date="2022" name="Allergy">
        <title>Genome assembly and annotation of Periplaneta americana reveal a comprehensive cockroach allergen profile.</title>
        <authorList>
            <person name="Wang L."/>
            <person name="Xiong Q."/>
            <person name="Saelim N."/>
            <person name="Wang L."/>
            <person name="Nong W."/>
            <person name="Wan A.T."/>
            <person name="Shi M."/>
            <person name="Liu X."/>
            <person name="Cao Q."/>
            <person name="Hui J.H.L."/>
            <person name="Sookrung N."/>
            <person name="Leung T.F."/>
            <person name="Tungtrongchitr A."/>
            <person name="Tsui S.K.W."/>
        </authorList>
    </citation>
    <scope>NUCLEOTIDE SEQUENCE [LARGE SCALE GENOMIC DNA]</scope>
    <source>
        <strain evidence="2">PWHHKU_190912</strain>
    </source>
</reference>
<feature type="compositionally biased region" description="Basic and acidic residues" evidence="1">
    <location>
        <begin position="869"/>
        <end position="880"/>
    </location>
</feature>
<gene>
    <name evidence="2" type="ORF">ANN_05521</name>
</gene>
<feature type="region of interest" description="Disordered" evidence="1">
    <location>
        <begin position="759"/>
        <end position="786"/>
    </location>
</feature>
<dbReference type="Proteomes" id="UP001148838">
    <property type="component" value="Unassembled WGS sequence"/>
</dbReference>
<name>A0ABQ8TB32_PERAM</name>
<feature type="region of interest" description="Disordered" evidence="1">
    <location>
        <begin position="27"/>
        <end position="48"/>
    </location>
</feature>
<evidence type="ECO:0000256" key="1">
    <source>
        <dbReference type="SAM" id="MobiDB-lite"/>
    </source>
</evidence>
<organism evidence="2 3">
    <name type="scientific">Periplaneta americana</name>
    <name type="common">American cockroach</name>
    <name type="synonym">Blatta americana</name>
    <dbReference type="NCBI Taxonomy" id="6978"/>
    <lineage>
        <taxon>Eukaryota</taxon>
        <taxon>Metazoa</taxon>
        <taxon>Ecdysozoa</taxon>
        <taxon>Arthropoda</taxon>
        <taxon>Hexapoda</taxon>
        <taxon>Insecta</taxon>
        <taxon>Pterygota</taxon>
        <taxon>Neoptera</taxon>
        <taxon>Polyneoptera</taxon>
        <taxon>Dictyoptera</taxon>
        <taxon>Blattodea</taxon>
        <taxon>Blattoidea</taxon>
        <taxon>Blattidae</taxon>
        <taxon>Blattinae</taxon>
        <taxon>Periplaneta</taxon>
    </lineage>
</organism>
<protein>
    <submittedName>
        <fullName evidence="2">Uncharacterized protein</fullName>
    </submittedName>
</protein>
<feature type="compositionally biased region" description="Low complexity" evidence="1">
    <location>
        <begin position="1043"/>
        <end position="1058"/>
    </location>
</feature>
<feature type="compositionally biased region" description="Basic residues" evidence="1">
    <location>
        <begin position="881"/>
        <end position="901"/>
    </location>
</feature>
<evidence type="ECO:0000313" key="3">
    <source>
        <dbReference type="Proteomes" id="UP001148838"/>
    </source>
</evidence>
<sequence>MSDCENTPLYSSSLTQLQDRPNLSAMNTGTLETREPNNGSNQEQTAYSTKKVSALPVEGQYSGKIHCLYYAKGLVSFGVNEKSEMASFCRGRVFIDGIRVGRQFKLHDILSIDMPVTLDVQSYEGRTICYKATAIYVKGQQNISQRKHIKSVEKVEETCEKKPCPEETSLKPYTTTDVQCSLESEEEIYAGSSEQVCGTSIQPELSAVRNDIETCSETVNDNRLVDEALSKKLFLEDQIYVEDTAFMEYINLISHKNIIDTDLKEDTALLKQHTYNKNIKAHYSLKLGDIILPANKMMCGKKVVELNEKQCYTRDVSEKCPKSDVSEDVRKTDSQLKPCNEFKCEETNKTEKMLNYPLDLQNTKQQHLKHILLPEYAYNVSGVVDLFLSDSAAIIEAKIGGQNVKILLYKKNLYIDGEKCTDMKGQLVEGSTHIFADVFKKEHDSGASYFADCAWVGRRSTKSINLRNNKKSDEHSSNHCGSESRYKAAHINKKVICGSSKSNKQGIRKESGIRTQVSCLENKVSKDKIMAKTVKDNIDSQNSYTSKSDADIPIETEKLLQNEKFMNGIIEHFSSVDGSGIVRFQLQNKTEKATFLRKNILKNGSKMTDIQVTEEIYIGMPVAVFRVTTSFNRDTSFSASINISCSATTEKTYLRAASSKTSVVKSDTNKKITREEEFKTCKFNISQRHMFYKERQSYCWDKKTEQDDSTSTFGNAKTENVDDEFKGPCEVSENRKLEAMDENENSRTAAVCDEQSNASVYRKDKENEQIKTSASNERESNKEDISNVCKEDGATLSPLWQVRKQTEENELEQPETPACRKEDIFQNANSENVSNELCQEGRQQLKNENEEIRNGEGEGFKSKIKRYRREVTSDQDEKQKVKLKKKKMPAQKKIKKSKNRIVRPENSSAHLIPAERKEKKFKNKNRKFKNRPKYKYSNKHLPTLCNNETQKSENENEQVETEVHSKKERFKQADLENVSSESCQATMCKTQNINSHVNSLATKDQNTFQIEKFENVSDVSVGRDECLESSTAKPLINRSEQTKAASLSEESSLSVSDHQSSKDFKALTGKNGIVKRYVSRTTGVLECSISGIKMEVEFHRNMADIEESDNTDLEKIFPVGGKIYFDGYVEGTEHLFSCPKVTVTKIWQRKNNRKRLTSKSDNVLPAVHYSEIFREYAPYLGKVSSVESSRSFVVSVEIGNTTYQVFVLNTFFAPYQYGKNLEENHSVRSYIGKGDVVHVIASKKLEKHVSYKYDWFAVEAWTEEVDAIPICKVESHLIPEELDKRISSDLEGEILTVYHKHGIIKSGNSDYIEFFRQDAYLFGISLAEFRLDEVYRSGITVNYILAKKTVSCIKRASCVWIGLHDSSPDIIDTRSRTLKIIAYIKHHHLDKEVQMNLWSALPGKGKGITFYSHWKKGNTWISNKKGLSCGQWTEAIKMSTNVIAVRSLPCRSLSNTHCRRCNEYETLSHVLGFCPQCELLRIDRHNTVRSIIANRLREHGEYEVYEEVQCLSAEGSTRCADIIIIDRDKKTGLILDSTVRFEINEDQPKQIRELGKQRKELEHKGRLKPYLLDYCGDEDDCVEIQPNDTVKEKTPAVENDCEDEVYYSDDDAICKSKSNDGEKIGCSSLEDVVNQPKDADQLVSSLRKFCESQIEEILPKTEYLSAFGNTAIASHENDVSVVSSSIKDVAVDHDVLHTLSSNIGNTSNVHGLLRIVSSSNDVIVADDHCQSAACSIANIVDNDSQVWPGINSLRNAEVVQNLEHIQERPEYEIFTDSDFKGPSMPGMSIQSIKNQVPFSQSLTKVILYKNFYLPLYLCVQDLGIPSNMFDNVICEAIADSEEKVKEVVESMQNIILQKGMELKRDEKAELSLVAGMKDSQLVKDIGERVEADSASVVPAEVESGSVMCDGGSSRKSSHKESETLFIDKPHFATAGTQYEILPENASFVDKSTQTTSTGSVMFFNLYND</sequence>
<keyword evidence="3" id="KW-1185">Reference proteome</keyword>
<comment type="caution">
    <text evidence="2">The sequence shown here is derived from an EMBL/GenBank/DDBJ whole genome shotgun (WGS) entry which is preliminary data.</text>
</comment>
<feature type="compositionally biased region" description="Basic residues" evidence="1">
    <location>
        <begin position="919"/>
        <end position="938"/>
    </location>
</feature>
<feature type="compositionally biased region" description="Basic and acidic residues" evidence="1">
    <location>
        <begin position="961"/>
        <end position="974"/>
    </location>
</feature>
<feature type="region of interest" description="Disordered" evidence="1">
    <location>
        <begin position="1038"/>
        <end position="1060"/>
    </location>
</feature>
<proteinExistence type="predicted"/>
<feature type="compositionally biased region" description="Basic and acidic residues" evidence="1">
    <location>
        <begin position="776"/>
        <end position="786"/>
    </location>
</feature>
<dbReference type="EMBL" id="JAJSOF020000013">
    <property type="protein sequence ID" value="KAJ4443743.1"/>
    <property type="molecule type" value="Genomic_DNA"/>
</dbReference>